<gene>
    <name evidence="1" type="ORF">CONPUDRAFT_43330</name>
</gene>
<evidence type="ECO:0008006" key="3">
    <source>
        <dbReference type="Google" id="ProtNLM"/>
    </source>
</evidence>
<dbReference type="OMA" id="NTNCADV"/>
<dbReference type="OrthoDB" id="3236755at2759"/>
<dbReference type="KEGG" id="cput:CONPUDRAFT_43330"/>
<evidence type="ECO:0000313" key="2">
    <source>
        <dbReference type="Proteomes" id="UP000053558"/>
    </source>
</evidence>
<keyword evidence="2" id="KW-1185">Reference proteome</keyword>
<proteinExistence type="predicted"/>
<name>A0A5M3N1Y1_CONPW</name>
<comment type="caution">
    <text evidence="1">The sequence shown here is derived from an EMBL/GenBank/DDBJ whole genome shotgun (WGS) entry which is preliminary data.</text>
</comment>
<dbReference type="RefSeq" id="XP_007763983.1">
    <property type="nucleotide sequence ID" value="XM_007765793.1"/>
</dbReference>
<sequence>YSAATSDSGPNVRASKKALVKEFPWLLSIYDPCHNLNLFLKDIGVLFKAELAIISAISNYFGQSNIGTAQLAAERERQGITQGMKSASETRFGTTHQQAKAVMRCMPAIVQCVTSGAITKKLTTYLTPGPAHFYFLSQVDSMVKLLEGAANGITTLEGQNTNCADVFYVWVTIAWHLEHVLGSPTLGLETWRQQVIEIYNKRFSQMMSESSHGVFLLAYFLHP</sequence>
<evidence type="ECO:0000313" key="1">
    <source>
        <dbReference type="EMBL" id="EIW85316.1"/>
    </source>
</evidence>
<feature type="non-terminal residue" evidence="1">
    <location>
        <position position="1"/>
    </location>
</feature>
<reference evidence="2" key="1">
    <citation type="journal article" date="2012" name="Science">
        <title>The Paleozoic origin of enzymatic lignin decomposition reconstructed from 31 fungal genomes.</title>
        <authorList>
            <person name="Floudas D."/>
            <person name="Binder M."/>
            <person name="Riley R."/>
            <person name="Barry K."/>
            <person name="Blanchette R.A."/>
            <person name="Henrissat B."/>
            <person name="Martinez A.T."/>
            <person name="Otillar R."/>
            <person name="Spatafora J.W."/>
            <person name="Yadav J.S."/>
            <person name="Aerts A."/>
            <person name="Benoit I."/>
            <person name="Boyd A."/>
            <person name="Carlson A."/>
            <person name="Copeland A."/>
            <person name="Coutinho P.M."/>
            <person name="de Vries R.P."/>
            <person name="Ferreira P."/>
            <person name="Findley K."/>
            <person name="Foster B."/>
            <person name="Gaskell J."/>
            <person name="Glotzer D."/>
            <person name="Gorecki P."/>
            <person name="Heitman J."/>
            <person name="Hesse C."/>
            <person name="Hori C."/>
            <person name="Igarashi K."/>
            <person name="Jurgens J.A."/>
            <person name="Kallen N."/>
            <person name="Kersten P."/>
            <person name="Kohler A."/>
            <person name="Kuees U."/>
            <person name="Kumar T.K.A."/>
            <person name="Kuo A."/>
            <person name="LaButti K."/>
            <person name="Larrondo L.F."/>
            <person name="Lindquist E."/>
            <person name="Ling A."/>
            <person name="Lombard V."/>
            <person name="Lucas S."/>
            <person name="Lundell T."/>
            <person name="Martin R."/>
            <person name="McLaughlin D.J."/>
            <person name="Morgenstern I."/>
            <person name="Morin E."/>
            <person name="Murat C."/>
            <person name="Nagy L.G."/>
            <person name="Nolan M."/>
            <person name="Ohm R.A."/>
            <person name="Patyshakuliyeva A."/>
            <person name="Rokas A."/>
            <person name="Ruiz-Duenas F.J."/>
            <person name="Sabat G."/>
            <person name="Salamov A."/>
            <person name="Samejima M."/>
            <person name="Schmutz J."/>
            <person name="Slot J.C."/>
            <person name="St John F."/>
            <person name="Stenlid J."/>
            <person name="Sun H."/>
            <person name="Sun S."/>
            <person name="Syed K."/>
            <person name="Tsang A."/>
            <person name="Wiebenga A."/>
            <person name="Young D."/>
            <person name="Pisabarro A."/>
            <person name="Eastwood D.C."/>
            <person name="Martin F."/>
            <person name="Cullen D."/>
            <person name="Grigoriev I.V."/>
            <person name="Hibbett D.S."/>
        </authorList>
    </citation>
    <scope>NUCLEOTIDE SEQUENCE [LARGE SCALE GENOMIC DNA]</scope>
    <source>
        <strain evidence="2">RWD-64-598 SS2</strain>
    </source>
</reference>
<dbReference type="AlphaFoldDB" id="A0A5M3N1Y1"/>
<protein>
    <recommendedName>
        <fullName evidence="3">DUF659 domain-containing protein</fullName>
    </recommendedName>
</protein>
<dbReference type="GeneID" id="19206938"/>
<dbReference type="SUPFAM" id="SSF53098">
    <property type="entry name" value="Ribonuclease H-like"/>
    <property type="match status" value="1"/>
</dbReference>
<dbReference type="InterPro" id="IPR012337">
    <property type="entry name" value="RNaseH-like_sf"/>
</dbReference>
<feature type="non-terminal residue" evidence="1">
    <location>
        <position position="223"/>
    </location>
</feature>
<accession>A0A5M3N1Y1</accession>
<organism evidence="1 2">
    <name type="scientific">Coniophora puteana (strain RWD-64-598)</name>
    <name type="common">Brown rot fungus</name>
    <dbReference type="NCBI Taxonomy" id="741705"/>
    <lineage>
        <taxon>Eukaryota</taxon>
        <taxon>Fungi</taxon>
        <taxon>Dikarya</taxon>
        <taxon>Basidiomycota</taxon>
        <taxon>Agaricomycotina</taxon>
        <taxon>Agaricomycetes</taxon>
        <taxon>Agaricomycetidae</taxon>
        <taxon>Boletales</taxon>
        <taxon>Coniophorineae</taxon>
        <taxon>Coniophoraceae</taxon>
        <taxon>Coniophora</taxon>
    </lineage>
</organism>
<dbReference type="Proteomes" id="UP000053558">
    <property type="component" value="Unassembled WGS sequence"/>
</dbReference>
<dbReference type="EMBL" id="JH711574">
    <property type="protein sequence ID" value="EIW85316.1"/>
    <property type="molecule type" value="Genomic_DNA"/>
</dbReference>